<gene>
    <name evidence="6" type="ORF">G8E00_00675</name>
</gene>
<feature type="transmembrane region" description="Helical" evidence="4">
    <location>
        <begin position="59"/>
        <end position="82"/>
    </location>
</feature>
<name>A0A6G8RRR7_9GAMM</name>
<comment type="catalytic activity">
    <reaction evidence="3">
        <text>2 GTP = 3',3'-c-di-GMP + 2 diphosphate</text>
        <dbReference type="Rhea" id="RHEA:24898"/>
        <dbReference type="ChEBI" id="CHEBI:33019"/>
        <dbReference type="ChEBI" id="CHEBI:37565"/>
        <dbReference type="ChEBI" id="CHEBI:58805"/>
        <dbReference type="EC" id="2.7.7.65"/>
    </reaction>
</comment>
<keyword evidence="7" id="KW-1185">Reference proteome</keyword>
<evidence type="ECO:0000313" key="6">
    <source>
        <dbReference type="EMBL" id="QIO04575.1"/>
    </source>
</evidence>
<dbReference type="FunFam" id="3.30.70.270:FF:000001">
    <property type="entry name" value="Diguanylate cyclase domain protein"/>
    <property type="match status" value="1"/>
</dbReference>
<dbReference type="InterPro" id="IPR029787">
    <property type="entry name" value="Nucleotide_cyclase"/>
</dbReference>
<keyword evidence="4" id="KW-0812">Transmembrane</keyword>
<accession>A0A6G8RRR7</accession>
<feature type="transmembrane region" description="Helical" evidence="4">
    <location>
        <begin position="195"/>
        <end position="214"/>
    </location>
</feature>
<dbReference type="KEGG" id="asha:G8E00_00675"/>
<dbReference type="EC" id="2.7.7.65" evidence="2"/>
<dbReference type="InterPro" id="IPR000160">
    <property type="entry name" value="GGDEF_dom"/>
</dbReference>
<dbReference type="InterPro" id="IPR043128">
    <property type="entry name" value="Rev_trsase/Diguanyl_cyclase"/>
</dbReference>
<evidence type="ECO:0000256" key="4">
    <source>
        <dbReference type="SAM" id="Phobius"/>
    </source>
</evidence>
<dbReference type="SMART" id="SM00267">
    <property type="entry name" value="GGDEF"/>
    <property type="match status" value="1"/>
</dbReference>
<feature type="transmembrane region" description="Helical" evidence="4">
    <location>
        <begin position="144"/>
        <end position="162"/>
    </location>
</feature>
<evidence type="ECO:0000313" key="7">
    <source>
        <dbReference type="Proteomes" id="UP000502297"/>
    </source>
</evidence>
<dbReference type="PROSITE" id="PS50887">
    <property type="entry name" value="GGDEF"/>
    <property type="match status" value="1"/>
</dbReference>
<dbReference type="Gene3D" id="3.30.70.270">
    <property type="match status" value="1"/>
</dbReference>
<dbReference type="NCBIfam" id="TIGR00254">
    <property type="entry name" value="GGDEF"/>
    <property type="match status" value="1"/>
</dbReference>
<dbReference type="PANTHER" id="PTHR45138">
    <property type="entry name" value="REGULATORY COMPONENTS OF SENSORY TRANSDUCTION SYSTEM"/>
    <property type="match status" value="1"/>
</dbReference>
<evidence type="ECO:0000256" key="2">
    <source>
        <dbReference type="ARBA" id="ARBA00012528"/>
    </source>
</evidence>
<proteinExistence type="predicted"/>
<dbReference type="CDD" id="cd01949">
    <property type="entry name" value="GGDEF"/>
    <property type="match status" value="1"/>
</dbReference>
<reference evidence="6 7" key="1">
    <citation type="submission" date="2020-03" db="EMBL/GenBank/DDBJ databases">
        <authorList>
            <person name="Zhu W."/>
        </authorList>
    </citation>
    <scope>NUCLEOTIDE SEQUENCE [LARGE SCALE GENOMIC DNA]</scope>
    <source>
        <strain evidence="6 7">323-1</strain>
    </source>
</reference>
<feature type="transmembrane region" description="Helical" evidence="4">
    <location>
        <begin position="120"/>
        <end position="138"/>
    </location>
</feature>
<evidence type="ECO:0000259" key="5">
    <source>
        <dbReference type="PROSITE" id="PS50887"/>
    </source>
</evidence>
<organism evidence="6 7">
    <name type="scientific">Acinetobacter shaoyimingii</name>
    <dbReference type="NCBI Taxonomy" id="2715164"/>
    <lineage>
        <taxon>Bacteria</taxon>
        <taxon>Pseudomonadati</taxon>
        <taxon>Pseudomonadota</taxon>
        <taxon>Gammaproteobacteria</taxon>
        <taxon>Moraxellales</taxon>
        <taxon>Moraxellaceae</taxon>
        <taxon>Acinetobacter</taxon>
    </lineage>
</organism>
<feature type="transmembrane region" description="Helical" evidence="4">
    <location>
        <begin position="169"/>
        <end position="189"/>
    </location>
</feature>
<dbReference type="Pfam" id="PF00990">
    <property type="entry name" value="GGDEF"/>
    <property type="match status" value="1"/>
</dbReference>
<keyword evidence="4" id="KW-1133">Transmembrane helix</keyword>
<comment type="cofactor">
    <cofactor evidence="1">
        <name>Mg(2+)</name>
        <dbReference type="ChEBI" id="CHEBI:18420"/>
    </cofactor>
</comment>
<dbReference type="AlphaFoldDB" id="A0A6G8RRR7"/>
<evidence type="ECO:0000256" key="3">
    <source>
        <dbReference type="ARBA" id="ARBA00034247"/>
    </source>
</evidence>
<feature type="transmembrane region" description="Helical" evidence="4">
    <location>
        <begin position="88"/>
        <end position="108"/>
    </location>
</feature>
<dbReference type="GO" id="GO:0052621">
    <property type="term" value="F:diguanylate cyclase activity"/>
    <property type="evidence" value="ECO:0007669"/>
    <property type="project" value="UniProtKB-EC"/>
</dbReference>
<dbReference type="PANTHER" id="PTHR45138:SF9">
    <property type="entry name" value="DIGUANYLATE CYCLASE DGCM-RELATED"/>
    <property type="match status" value="1"/>
</dbReference>
<feature type="domain" description="GGDEF" evidence="5">
    <location>
        <begin position="271"/>
        <end position="405"/>
    </location>
</feature>
<protein>
    <recommendedName>
        <fullName evidence="2">diguanylate cyclase</fullName>
        <ecNumber evidence="2">2.7.7.65</ecNumber>
    </recommendedName>
</protein>
<keyword evidence="4" id="KW-0472">Membrane</keyword>
<dbReference type="InterPro" id="IPR050469">
    <property type="entry name" value="Diguanylate_Cyclase"/>
</dbReference>
<sequence>MKHESFPEQFIPISRTELHDSIDRDREVIHRSLKTFLCLIPKKLWTKYLEYQKHKHYKFLIHINAIALVAYLFFGVADYFVLPDIGLLSLKIRFISVVFFAFVLYLVFKYCKRIEWLDLYLPYCTIVATVIWFALLSQSHNPNALTFQYASVIFIVLANLGVQVRFLPSILPSMIIAFVTCTGVYIVSGHNHNDLFIFSFAYFPIAMFSLYISWNSTYKNRQFFLNAMLDESNRQALDQMAHTDVLTSLHNRRYFEVLAEQLLNRSKVQQFPVFLLLLDIDHFKKINDGYGHDVGDDVLKFIGEIAKQNIRQTDLLARFGGEEFIILLPNTDLKQAEMIADRICYDISQSPFHVDDLTQLKVTSSIGFARYLPHCHNLRSLIKCADLALYVAKQQGRNRVVMHHNPT</sequence>
<dbReference type="RefSeq" id="WP_166008871.1">
    <property type="nucleotide sequence ID" value="NZ_CP049801.1"/>
</dbReference>
<dbReference type="Proteomes" id="UP000502297">
    <property type="component" value="Chromosome"/>
</dbReference>
<dbReference type="SUPFAM" id="SSF55073">
    <property type="entry name" value="Nucleotide cyclase"/>
    <property type="match status" value="1"/>
</dbReference>
<evidence type="ECO:0000256" key="1">
    <source>
        <dbReference type="ARBA" id="ARBA00001946"/>
    </source>
</evidence>
<dbReference type="EMBL" id="CP049801">
    <property type="protein sequence ID" value="QIO04575.1"/>
    <property type="molecule type" value="Genomic_DNA"/>
</dbReference>